<dbReference type="Proteomes" id="UP001295469">
    <property type="component" value="Chromosome C03"/>
</dbReference>
<dbReference type="AlphaFoldDB" id="A0A816IVZ6"/>
<protein>
    <submittedName>
        <fullName evidence="2">(rape) hypothetical protein</fullName>
    </submittedName>
</protein>
<sequence>MEEEPHLATRSNRRRVVRSRTEKKLDPAHNSPKKPTLHHVSNPHLVLTPSSTGNAGLPKQPPESRRFIDSEPETYREEEEDVGEKQRKINKAQASDGREQQEQTR</sequence>
<name>A0A816IVZ6_BRANA</name>
<reference evidence="2" key="1">
    <citation type="submission" date="2021-01" db="EMBL/GenBank/DDBJ databases">
        <authorList>
            <consortium name="Genoscope - CEA"/>
            <person name="William W."/>
        </authorList>
    </citation>
    <scope>NUCLEOTIDE SEQUENCE</scope>
</reference>
<evidence type="ECO:0000256" key="1">
    <source>
        <dbReference type="SAM" id="MobiDB-lite"/>
    </source>
</evidence>
<evidence type="ECO:0000313" key="2">
    <source>
        <dbReference type="EMBL" id="CAF1712417.1"/>
    </source>
</evidence>
<feature type="region of interest" description="Disordered" evidence="1">
    <location>
        <begin position="1"/>
        <end position="105"/>
    </location>
</feature>
<feature type="compositionally biased region" description="Basic and acidic residues" evidence="1">
    <location>
        <begin position="96"/>
        <end position="105"/>
    </location>
</feature>
<feature type="compositionally biased region" description="Basic and acidic residues" evidence="1">
    <location>
        <begin position="62"/>
        <end position="75"/>
    </location>
</feature>
<accession>A0A816IVZ6</accession>
<proteinExistence type="predicted"/>
<organism evidence="2">
    <name type="scientific">Brassica napus</name>
    <name type="common">Rape</name>
    <dbReference type="NCBI Taxonomy" id="3708"/>
    <lineage>
        <taxon>Eukaryota</taxon>
        <taxon>Viridiplantae</taxon>
        <taxon>Streptophyta</taxon>
        <taxon>Embryophyta</taxon>
        <taxon>Tracheophyta</taxon>
        <taxon>Spermatophyta</taxon>
        <taxon>Magnoliopsida</taxon>
        <taxon>eudicotyledons</taxon>
        <taxon>Gunneridae</taxon>
        <taxon>Pentapetalae</taxon>
        <taxon>rosids</taxon>
        <taxon>malvids</taxon>
        <taxon>Brassicales</taxon>
        <taxon>Brassicaceae</taxon>
        <taxon>Brassiceae</taxon>
        <taxon>Brassica</taxon>
    </lineage>
</organism>
<gene>
    <name evidence="2" type="ORF">DARMORV10_C03P90600.1</name>
</gene>
<dbReference type="SMR" id="A0A816IVZ6"/>
<dbReference type="EMBL" id="HG994367">
    <property type="protein sequence ID" value="CAF1712417.1"/>
    <property type="molecule type" value="Genomic_DNA"/>
</dbReference>